<organism evidence="1 2">
    <name type="scientific">Didymella heteroderae</name>
    <dbReference type="NCBI Taxonomy" id="1769908"/>
    <lineage>
        <taxon>Eukaryota</taxon>
        <taxon>Fungi</taxon>
        <taxon>Dikarya</taxon>
        <taxon>Ascomycota</taxon>
        <taxon>Pezizomycotina</taxon>
        <taxon>Dothideomycetes</taxon>
        <taxon>Pleosporomycetidae</taxon>
        <taxon>Pleosporales</taxon>
        <taxon>Pleosporineae</taxon>
        <taxon>Didymellaceae</taxon>
        <taxon>Didymella</taxon>
    </lineage>
</organism>
<dbReference type="Proteomes" id="UP000758155">
    <property type="component" value="Unassembled WGS sequence"/>
</dbReference>
<evidence type="ECO:0000313" key="1">
    <source>
        <dbReference type="EMBL" id="KAF3030312.1"/>
    </source>
</evidence>
<dbReference type="OrthoDB" id="3743447at2759"/>
<feature type="non-terminal residue" evidence="1">
    <location>
        <position position="1"/>
    </location>
</feature>
<protein>
    <submittedName>
        <fullName evidence="1">Uncharacterized protein</fullName>
    </submittedName>
</protein>
<dbReference type="AlphaFoldDB" id="A0A9P4WFM8"/>
<proteinExistence type="predicted"/>
<accession>A0A9P4WFM8</accession>
<keyword evidence="2" id="KW-1185">Reference proteome</keyword>
<name>A0A9P4WFM8_9PLEO</name>
<comment type="caution">
    <text evidence="1">The sequence shown here is derived from an EMBL/GenBank/DDBJ whole genome shotgun (WGS) entry which is preliminary data.</text>
</comment>
<evidence type="ECO:0000313" key="2">
    <source>
        <dbReference type="Proteomes" id="UP000758155"/>
    </source>
</evidence>
<gene>
    <name evidence="1" type="ORF">E8E12_001142</name>
</gene>
<sequence>NNNIAWDVRQDGIEPSMWNKSSVNGSAILQLRHSIEQIADTDNFLLGLTKRWSSMSEEQRLKQIIQHRQCLAAAASTRGEAHWKTASERTVHEL</sequence>
<dbReference type="EMBL" id="SWKV01000221">
    <property type="protein sequence ID" value="KAF3030312.1"/>
    <property type="molecule type" value="Genomic_DNA"/>
</dbReference>
<reference evidence="1" key="1">
    <citation type="submission" date="2019-04" db="EMBL/GenBank/DDBJ databases">
        <title>Sequencing of skin fungus with MAO and IRED activity.</title>
        <authorList>
            <person name="Marsaioli A.J."/>
            <person name="Bonatto J.M.C."/>
            <person name="Reis Junior O."/>
        </authorList>
    </citation>
    <scope>NUCLEOTIDE SEQUENCE</scope>
    <source>
        <strain evidence="1">28M1</strain>
    </source>
</reference>